<keyword evidence="10" id="KW-0943">RNA-mediated gene silencing</keyword>
<keyword evidence="14" id="KW-1185">Reference proteome</keyword>
<evidence type="ECO:0000256" key="11">
    <source>
        <dbReference type="ARBA" id="ARBA00035025"/>
    </source>
</evidence>
<accession>A0A8I2YMM6</accession>
<keyword evidence="6" id="KW-0949">S-adenosyl-L-methionine</keyword>
<dbReference type="InterPro" id="IPR026610">
    <property type="entry name" value="Hen1"/>
</dbReference>
<keyword evidence="4" id="KW-0489">Methyltransferase</keyword>
<keyword evidence="9" id="KW-0694">RNA-binding</keyword>
<evidence type="ECO:0000256" key="1">
    <source>
        <dbReference type="ARBA" id="ARBA00001946"/>
    </source>
</evidence>
<comment type="catalytic activity">
    <reaction evidence="12">
        <text>small RNA 3'-end nucleotide + S-adenosyl-L-methionine = small RNA 3'-end 2'-O-methylnucleotide + S-adenosyl-L-homocysteine + H(+)</text>
        <dbReference type="Rhea" id="RHEA:37887"/>
        <dbReference type="Rhea" id="RHEA-COMP:10415"/>
        <dbReference type="Rhea" id="RHEA-COMP:10416"/>
        <dbReference type="ChEBI" id="CHEBI:15378"/>
        <dbReference type="ChEBI" id="CHEBI:57856"/>
        <dbReference type="ChEBI" id="CHEBI:59789"/>
        <dbReference type="ChEBI" id="CHEBI:74896"/>
        <dbReference type="ChEBI" id="CHEBI:74898"/>
        <dbReference type="EC" id="2.1.1.386"/>
    </reaction>
</comment>
<evidence type="ECO:0000256" key="10">
    <source>
        <dbReference type="ARBA" id="ARBA00023158"/>
    </source>
</evidence>
<proteinExistence type="inferred from homology"/>
<dbReference type="EMBL" id="JAGFBS010000018">
    <property type="protein sequence ID" value="KAG6374372.1"/>
    <property type="molecule type" value="Genomic_DNA"/>
</dbReference>
<evidence type="ECO:0000256" key="6">
    <source>
        <dbReference type="ARBA" id="ARBA00022691"/>
    </source>
</evidence>
<keyword evidence="8" id="KW-0460">Magnesium</keyword>
<dbReference type="Gene3D" id="3.40.50.150">
    <property type="entry name" value="Vaccinia Virus protein VP39"/>
    <property type="match status" value="1"/>
</dbReference>
<keyword evidence="7" id="KW-0479">Metal-binding</keyword>
<dbReference type="InterPro" id="IPR029063">
    <property type="entry name" value="SAM-dependent_MTases_sf"/>
</dbReference>
<dbReference type="GO" id="GO:0030422">
    <property type="term" value="P:siRNA processing"/>
    <property type="evidence" value="ECO:0007669"/>
    <property type="project" value="TreeGrafter"/>
</dbReference>
<dbReference type="PANTHER" id="PTHR21404:SF3">
    <property type="entry name" value="SMALL RNA 2'-O-METHYLTRANSFERASE"/>
    <property type="match status" value="1"/>
</dbReference>
<dbReference type="SUPFAM" id="SSF53335">
    <property type="entry name" value="S-adenosyl-L-methionine-dependent methyltransferases"/>
    <property type="match status" value="1"/>
</dbReference>
<comment type="cofactor">
    <cofactor evidence="1">
        <name>Mg(2+)</name>
        <dbReference type="ChEBI" id="CHEBI:18420"/>
    </cofactor>
</comment>
<evidence type="ECO:0000256" key="2">
    <source>
        <dbReference type="ARBA" id="ARBA00009026"/>
    </source>
</evidence>
<comment type="similarity">
    <text evidence="2">Belongs to the methyltransferase superfamily. HEN1 family.</text>
</comment>
<evidence type="ECO:0000256" key="12">
    <source>
        <dbReference type="ARBA" id="ARBA00048418"/>
    </source>
</evidence>
<evidence type="ECO:0000256" key="5">
    <source>
        <dbReference type="ARBA" id="ARBA00022679"/>
    </source>
</evidence>
<evidence type="ECO:0000256" key="9">
    <source>
        <dbReference type="ARBA" id="ARBA00022884"/>
    </source>
</evidence>
<dbReference type="Proteomes" id="UP000683000">
    <property type="component" value="Unassembled WGS sequence"/>
</dbReference>
<dbReference type="GO" id="GO:0001510">
    <property type="term" value="P:RNA methylation"/>
    <property type="evidence" value="ECO:0007669"/>
    <property type="project" value="InterPro"/>
</dbReference>
<gene>
    <name evidence="13" type="ORF">JVT61DRAFT_4407</name>
</gene>
<dbReference type="GO" id="GO:0046872">
    <property type="term" value="F:metal ion binding"/>
    <property type="evidence" value="ECO:0007669"/>
    <property type="project" value="UniProtKB-KW"/>
</dbReference>
<keyword evidence="5" id="KW-0808">Transferase</keyword>
<evidence type="ECO:0000256" key="4">
    <source>
        <dbReference type="ARBA" id="ARBA00022603"/>
    </source>
</evidence>
<sequence>MASDGEPLRVTFFPPLHHQRRMWILDTLRRERLTEIVDIGCGEGAFLATLCQPTPWLKPNHFQDDDHELCSLFDNVGLNDEDTPDLHATRIAGLDILSSQLEIAAQHTSPASINPLYTRWEPLHVELWQGSVDAINPAFIDVQCIVASELIEHLTDDILVHVAPIVLGVYRPRMFLVTTPSYTFNERWSPPGAADPQGYPDPTGRTNRVFRHLDHKFEWTVDEFVLWCKSVAQEWGYAIETATIGIPKEQDPWGRDGILGGASQVATFRRLDDHSRRQLEDAERRPSGARITNRIWHPSDFREIEEAMVVKFQQWREVTLGVQELWFADNLPILCGGSIDVMLDAAGQSTKLVIQRVTGQQRGNWKIQLVGELTNHRPEQSTLMETEDVMCEDDESDYDVGETSFDSGVHIGMTYDGAPCRHEDIGWTQVSSEDSWAANWCGNGTDTGRSEWDRKL</sequence>
<dbReference type="GO" id="GO:0003723">
    <property type="term" value="F:RNA binding"/>
    <property type="evidence" value="ECO:0007669"/>
    <property type="project" value="UniProtKB-KW"/>
</dbReference>
<name>A0A8I2YMM6_9AGAM</name>
<evidence type="ECO:0000313" key="14">
    <source>
        <dbReference type="Proteomes" id="UP000683000"/>
    </source>
</evidence>
<evidence type="ECO:0000313" key="13">
    <source>
        <dbReference type="EMBL" id="KAG6374372.1"/>
    </source>
</evidence>
<reference evidence="13" key="1">
    <citation type="submission" date="2021-03" db="EMBL/GenBank/DDBJ databases">
        <title>Evolutionary innovations through gain and loss of genes in the ectomycorrhizal Boletales.</title>
        <authorList>
            <person name="Wu G."/>
            <person name="Miyauchi S."/>
            <person name="Morin E."/>
            <person name="Yang Z.-L."/>
            <person name="Xu J."/>
            <person name="Martin F.M."/>
        </authorList>
    </citation>
    <scope>NUCLEOTIDE SEQUENCE</scope>
    <source>
        <strain evidence="13">BR01</strain>
    </source>
</reference>
<evidence type="ECO:0000256" key="3">
    <source>
        <dbReference type="ARBA" id="ARBA00021330"/>
    </source>
</evidence>
<dbReference type="GO" id="GO:0090486">
    <property type="term" value="F:small RNA 2'-O-methyltransferase activity"/>
    <property type="evidence" value="ECO:0007669"/>
    <property type="project" value="UniProtKB-EC"/>
</dbReference>
<protein>
    <recommendedName>
        <fullName evidence="3">Small RNA 2'-O-methyltransferase</fullName>
        <ecNumber evidence="11">2.1.1.386</ecNumber>
    </recommendedName>
</protein>
<evidence type="ECO:0000256" key="8">
    <source>
        <dbReference type="ARBA" id="ARBA00022842"/>
    </source>
</evidence>
<dbReference type="AlphaFoldDB" id="A0A8I2YMM6"/>
<dbReference type="PANTHER" id="PTHR21404">
    <property type="entry name" value="HEN1"/>
    <property type="match status" value="1"/>
</dbReference>
<dbReference type="GO" id="GO:0005634">
    <property type="term" value="C:nucleus"/>
    <property type="evidence" value="ECO:0007669"/>
    <property type="project" value="TreeGrafter"/>
</dbReference>
<evidence type="ECO:0000256" key="7">
    <source>
        <dbReference type="ARBA" id="ARBA00022723"/>
    </source>
</evidence>
<dbReference type="EC" id="2.1.1.386" evidence="11"/>
<comment type="caution">
    <text evidence="13">The sequence shown here is derived from an EMBL/GenBank/DDBJ whole genome shotgun (WGS) entry which is preliminary data.</text>
</comment>
<dbReference type="OrthoDB" id="2154311at2759"/>
<organism evidence="13 14">
    <name type="scientific">Boletus reticuloceps</name>
    <dbReference type="NCBI Taxonomy" id="495285"/>
    <lineage>
        <taxon>Eukaryota</taxon>
        <taxon>Fungi</taxon>
        <taxon>Dikarya</taxon>
        <taxon>Basidiomycota</taxon>
        <taxon>Agaricomycotina</taxon>
        <taxon>Agaricomycetes</taxon>
        <taxon>Agaricomycetidae</taxon>
        <taxon>Boletales</taxon>
        <taxon>Boletineae</taxon>
        <taxon>Boletaceae</taxon>
        <taxon>Boletoideae</taxon>
        <taxon>Boletus</taxon>
    </lineage>
</organism>
<dbReference type="GO" id="GO:0005737">
    <property type="term" value="C:cytoplasm"/>
    <property type="evidence" value="ECO:0007669"/>
    <property type="project" value="TreeGrafter"/>
</dbReference>